<keyword evidence="3 5" id="KW-0863">Zinc-finger</keyword>
<evidence type="ECO:0000256" key="2">
    <source>
        <dbReference type="ARBA" id="ARBA00022737"/>
    </source>
</evidence>
<keyword evidence="9" id="KW-1185">Reference proteome</keyword>
<dbReference type="PROSITE" id="PS00028">
    <property type="entry name" value="ZINC_FINGER_C2H2_1"/>
    <property type="match status" value="2"/>
</dbReference>
<dbReference type="SUPFAM" id="SSF57667">
    <property type="entry name" value="beta-beta-alpha zinc fingers"/>
    <property type="match status" value="2"/>
</dbReference>
<evidence type="ECO:0000259" key="7">
    <source>
        <dbReference type="PROSITE" id="PS50157"/>
    </source>
</evidence>
<evidence type="ECO:0000256" key="6">
    <source>
        <dbReference type="SAM" id="MobiDB-lite"/>
    </source>
</evidence>
<dbReference type="GO" id="GO:0005634">
    <property type="term" value="C:nucleus"/>
    <property type="evidence" value="ECO:0007669"/>
    <property type="project" value="TreeGrafter"/>
</dbReference>
<dbReference type="Pfam" id="PF00096">
    <property type="entry name" value="zf-C2H2"/>
    <property type="match status" value="2"/>
</dbReference>
<dbReference type="AlphaFoldDB" id="A0A9W8CLY3"/>
<dbReference type="InterPro" id="IPR036236">
    <property type="entry name" value="Znf_C2H2_sf"/>
</dbReference>
<proteinExistence type="predicted"/>
<dbReference type="GO" id="GO:0000981">
    <property type="term" value="F:DNA-binding transcription factor activity, RNA polymerase II-specific"/>
    <property type="evidence" value="ECO:0007669"/>
    <property type="project" value="TreeGrafter"/>
</dbReference>
<protein>
    <recommendedName>
        <fullName evidence="7">C2H2-type domain-containing protein</fullName>
    </recommendedName>
</protein>
<dbReference type="InterPro" id="IPR050717">
    <property type="entry name" value="C2H2-ZF_Transcription_Reg"/>
</dbReference>
<dbReference type="Proteomes" id="UP001145021">
    <property type="component" value="Unassembled WGS sequence"/>
</dbReference>
<evidence type="ECO:0000256" key="4">
    <source>
        <dbReference type="ARBA" id="ARBA00022833"/>
    </source>
</evidence>
<evidence type="ECO:0000256" key="3">
    <source>
        <dbReference type="ARBA" id="ARBA00022771"/>
    </source>
</evidence>
<keyword evidence="1" id="KW-0479">Metal-binding</keyword>
<dbReference type="PANTHER" id="PTHR14196:SF12">
    <property type="entry name" value="ZINC FINGER PROTEIN 208-LIKE"/>
    <property type="match status" value="1"/>
</dbReference>
<dbReference type="Gene3D" id="3.30.160.60">
    <property type="entry name" value="Classic Zinc Finger"/>
    <property type="match status" value="3"/>
</dbReference>
<sequence length="951" mass="97343">MDSTAGIYHAHHVQGSSGLYPMSGGSGSVNGSGNNHASNGSPIQCAVVAGPTSNAQLGPTPSSHHHAGSVASYAAHVGLPHTQSVPSQQVPASLHGGTASSPSSFGGSAASSAFGGISLDAVAIDQNGQPIYPNAQLHHGASGSDVACMTPISGIPPNYSPFSAPNSSSSCIQSSTRMSLFSDSAPTASTYQQNVPSFDLSFGYSTPQARDTINQVIFDAHPLSIFNNHTQFSDLGNYNAIGAPQLNVGMVPSTPISSASFSSHHPSQHMDMGMSQGCGMGTTQASDVAAAAAIAAVAAASANTPTVPLGLPLLASSASLANVGPSISASINSAPPDILEFPHDALRVNYDGRSSSSQGLVSSSKVGLSNSSSFDTSSIMQSPFGNSTSNHSIVVTAAQAAHAAAAVAAASVSSSSSAVTAAAFAAAAAATSAGGGSVVAANYRSASRRSRQHNGTTEHRYRRKSVLDASDITNGAFPVAAENGSNAATSSNAGHSGRCVSSTLSDGQLYRYEHVFSVNDKTDTLPNQDVSSAANAATKRLQMSPSAHISEAFDKSSIPLALSFDMRTAAGSNSSANGLKPMSMVSVNRNKPTRRAVSSGMKMRVSACENALGLGNVGTSMGVAADTPPLTAQCSEDEDDRGDPNSRKPSQNFELSVQIGSNISHSSTFASFMSQQNNGLNNAFNGSNHIYPFYATRSDGNGVIASNGENSGLASVNPADISNMSPMSLQQQDQGKASSKKRGRKVSGQAGSAKKRRTQAGGGSCHDGGDSAGGSCKSSAGTEKSDESNCSEIKCPHPKCDKSFTRKYNLKSHERTHTDERPYPCDICDQRFSRNHDLKRHKKIHTGARPFLCQFCGRGFARADALSRHTSKGPTCKRTAAVARSKSASANISVGLNDGGNVSSPTLSSSIVATAAQASMLMSTSPVMMSGVSMAATFPTSIAGQSFNSNI</sequence>
<dbReference type="SMART" id="SM00355">
    <property type="entry name" value="ZnF_C2H2"/>
    <property type="match status" value="3"/>
</dbReference>
<keyword evidence="2" id="KW-0677">Repeat</keyword>
<evidence type="ECO:0000256" key="1">
    <source>
        <dbReference type="ARBA" id="ARBA00022723"/>
    </source>
</evidence>
<feature type="region of interest" description="Disordered" evidence="6">
    <location>
        <begin position="715"/>
        <end position="792"/>
    </location>
</feature>
<dbReference type="PROSITE" id="PS50157">
    <property type="entry name" value="ZINC_FINGER_C2H2_2"/>
    <property type="match status" value="3"/>
</dbReference>
<evidence type="ECO:0000256" key="5">
    <source>
        <dbReference type="PROSITE-ProRule" id="PRU00042"/>
    </source>
</evidence>
<gene>
    <name evidence="8" type="ORF">LPJ64_000946</name>
</gene>
<feature type="domain" description="C2H2-type" evidence="7">
    <location>
        <begin position="793"/>
        <end position="822"/>
    </location>
</feature>
<dbReference type="GO" id="GO:0000977">
    <property type="term" value="F:RNA polymerase II transcription regulatory region sequence-specific DNA binding"/>
    <property type="evidence" value="ECO:0007669"/>
    <property type="project" value="TreeGrafter"/>
</dbReference>
<dbReference type="GO" id="GO:0008270">
    <property type="term" value="F:zinc ion binding"/>
    <property type="evidence" value="ECO:0007669"/>
    <property type="project" value="UniProtKB-KW"/>
</dbReference>
<evidence type="ECO:0000313" key="9">
    <source>
        <dbReference type="Proteomes" id="UP001145021"/>
    </source>
</evidence>
<comment type="caution">
    <text evidence="8">The sequence shown here is derived from an EMBL/GenBank/DDBJ whole genome shotgun (WGS) entry which is preliminary data.</text>
</comment>
<feature type="compositionally biased region" description="Polar residues" evidence="6">
    <location>
        <begin position="715"/>
        <end position="737"/>
    </location>
</feature>
<feature type="domain" description="C2H2-type" evidence="7">
    <location>
        <begin position="851"/>
        <end position="879"/>
    </location>
</feature>
<feature type="region of interest" description="Disordered" evidence="6">
    <location>
        <begin position="83"/>
        <end position="105"/>
    </location>
</feature>
<accession>A0A9W8CLY3</accession>
<dbReference type="FunFam" id="3.30.160.60:FF:002343">
    <property type="entry name" value="Zinc finger protein 33A"/>
    <property type="match status" value="1"/>
</dbReference>
<dbReference type="InterPro" id="IPR013087">
    <property type="entry name" value="Znf_C2H2_type"/>
</dbReference>
<feature type="region of interest" description="Disordered" evidence="6">
    <location>
        <begin position="624"/>
        <end position="651"/>
    </location>
</feature>
<organism evidence="8 9">
    <name type="scientific">Coemansia asiatica</name>
    <dbReference type="NCBI Taxonomy" id="1052880"/>
    <lineage>
        <taxon>Eukaryota</taxon>
        <taxon>Fungi</taxon>
        <taxon>Fungi incertae sedis</taxon>
        <taxon>Zoopagomycota</taxon>
        <taxon>Kickxellomycotina</taxon>
        <taxon>Kickxellomycetes</taxon>
        <taxon>Kickxellales</taxon>
        <taxon>Kickxellaceae</taxon>
        <taxon>Coemansia</taxon>
    </lineage>
</organism>
<name>A0A9W8CLY3_9FUNG</name>
<keyword evidence="4" id="KW-0862">Zinc</keyword>
<feature type="region of interest" description="Disordered" evidence="6">
    <location>
        <begin position="14"/>
        <end position="44"/>
    </location>
</feature>
<feature type="compositionally biased region" description="Low complexity" evidence="6">
    <location>
        <begin position="96"/>
        <end position="105"/>
    </location>
</feature>
<reference evidence="8" key="1">
    <citation type="submission" date="2022-07" db="EMBL/GenBank/DDBJ databases">
        <title>Phylogenomic reconstructions and comparative analyses of Kickxellomycotina fungi.</title>
        <authorList>
            <person name="Reynolds N.K."/>
            <person name="Stajich J.E."/>
            <person name="Barry K."/>
            <person name="Grigoriev I.V."/>
            <person name="Crous P."/>
            <person name="Smith M.E."/>
        </authorList>
    </citation>
    <scope>NUCLEOTIDE SEQUENCE</scope>
    <source>
        <strain evidence="8">NBRC 105413</strain>
    </source>
</reference>
<feature type="domain" description="C2H2-type" evidence="7">
    <location>
        <begin position="823"/>
        <end position="850"/>
    </location>
</feature>
<feature type="compositionally biased region" description="Gly residues" evidence="6">
    <location>
        <begin position="760"/>
        <end position="772"/>
    </location>
</feature>
<feature type="compositionally biased region" description="Low complexity" evidence="6">
    <location>
        <begin position="31"/>
        <end position="41"/>
    </location>
</feature>
<evidence type="ECO:0000313" key="8">
    <source>
        <dbReference type="EMBL" id="KAJ1647699.1"/>
    </source>
</evidence>
<dbReference type="EMBL" id="JANBOH010000022">
    <property type="protein sequence ID" value="KAJ1647699.1"/>
    <property type="molecule type" value="Genomic_DNA"/>
</dbReference>
<dbReference type="FunFam" id="3.30.160.60:FF:000125">
    <property type="entry name" value="Putative zinc finger protein 143"/>
    <property type="match status" value="1"/>
</dbReference>
<dbReference type="PANTHER" id="PTHR14196">
    <property type="entry name" value="ODD-SKIPPED - RELATED"/>
    <property type="match status" value="1"/>
</dbReference>